<evidence type="ECO:0000256" key="3">
    <source>
        <dbReference type="ARBA" id="ARBA00022842"/>
    </source>
</evidence>
<dbReference type="GO" id="GO:0016787">
    <property type="term" value="F:hydrolase activity"/>
    <property type="evidence" value="ECO:0007669"/>
    <property type="project" value="UniProtKB-KW"/>
</dbReference>
<keyword evidence="1" id="KW-0479">Metal-binding</keyword>
<dbReference type="Gene3D" id="3.40.50.1000">
    <property type="entry name" value="HAD superfamily/HAD-like"/>
    <property type="match status" value="1"/>
</dbReference>
<evidence type="ECO:0000313" key="5">
    <source>
        <dbReference type="Proteomes" id="UP000293433"/>
    </source>
</evidence>
<evidence type="ECO:0000256" key="2">
    <source>
        <dbReference type="ARBA" id="ARBA00022801"/>
    </source>
</evidence>
<dbReference type="GO" id="GO:0046872">
    <property type="term" value="F:metal ion binding"/>
    <property type="evidence" value="ECO:0007669"/>
    <property type="project" value="UniProtKB-KW"/>
</dbReference>
<dbReference type="NCBIfam" id="TIGR01490">
    <property type="entry name" value="HAD-SF-IB-hyp1"/>
    <property type="match status" value="1"/>
</dbReference>
<protein>
    <submittedName>
        <fullName evidence="4">HAD superfamily hydrolase (TIGR01490 family)</fullName>
    </submittedName>
</protein>
<proteinExistence type="predicted"/>
<dbReference type="InterPro" id="IPR006385">
    <property type="entry name" value="HAD_hydro_SerB1"/>
</dbReference>
<dbReference type="Proteomes" id="UP000293433">
    <property type="component" value="Unassembled WGS sequence"/>
</dbReference>
<dbReference type="Gene3D" id="1.20.1440.100">
    <property type="entry name" value="SG protein - dephosphorylation function"/>
    <property type="match status" value="1"/>
</dbReference>
<evidence type="ECO:0000256" key="1">
    <source>
        <dbReference type="ARBA" id="ARBA00022723"/>
    </source>
</evidence>
<dbReference type="InterPro" id="IPR036412">
    <property type="entry name" value="HAD-like_sf"/>
</dbReference>
<dbReference type="InterPro" id="IPR023214">
    <property type="entry name" value="HAD_sf"/>
</dbReference>
<dbReference type="RefSeq" id="WP_130483201.1">
    <property type="nucleotide sequence ID" value="NZ_SGWV01000011.1"/>
</dbReference>
<gene>
    <name evidence="4" type="ORF">EV685_3396</name>
</gene>
<dbReference type="OrthoDB" id="9784466at2"/>
<reference evidence="4 5" key="1">
    <citation type="submission" date="2019-02" db="EMBL/GenBank/DDBJ databases">
        <title>Genomic Encyclopedia of Type Strains, Phase IV (KMG-IV): sequencing the most valuable type-strain genomes for metagenomic binning, comparative biology and taxonomic classification.</title>
        <authorList>
            <person name="Goeker M."/>
        </authorList>
    </citation>
    <scope>NUCLEOTIDE SEQUENCE [LARGE SCALE GENOMIC DNA]</scope>
    <source>
        <strain evidence="4 5">DSM 10617</strain>
    </source>
</reference>
<keyword evidence="3" id="KW-0460">Magnesium</keyword>
<name>A0A4Q7LCT4_9BURK</name>
<comment type="caution">
    <text evidence="4">The sequence shown here is derived from an EMBL/GenBank/DDBJ whole genome shotgun (WGS) entry which is preliminary data.</text>
</comment>
<sequence>MSLHPPAQGPVLALFDLDHTLIPFDSGMAWTRFLIGRGLLPAEAERRYLGYAGQYVAGTLDIHEMHASNLAPLLHHPLAELRRWQGAFEVDMASRIPPAMRALVRSHIAAGHHCAIVTATTRLIAEPLARLFGVRHLLCTEAGQRTDADGTDWIEPQIIGEPCYREHKITHVERWLTQIGAPSLAEAGHSVFYSDSVSDLPLLEAVREPVAVRPDARLQEIALARGWRIVVA</sequence>
<evidence type="ECO:0000313" key="4">
    <source>
        <dbReference type="EMBL" id="RZS52205.1"/>
    </source>
</evidence>
<organism evidence="4 5">
    <name type="scientific">Sphaerotilus mobilis</name>
    <dbReference type="NCBI Taxonomy" id="47994"/>
    <lineage>
        <taxon>Bacteria</taxon>
        <taxon>Pseudomonadati</taxon>
        <taxon>Pseudomonadota</taxon>
        <taxon>Betaproteobacteria</taxon>
        <taxon>Burkholderiales</taxon>
        <taxon>Sphaerotilaceae</taxon>
        <taxon>Sphaerotilus</taxon>
    </lineage>
</organism>
<dbReference type="PANTHER" id="PTHR43344:SF13">
    <property type="entry name" value="PHOSPHATASE RV3661-RELATED"/>
    <property type="match status" value="1"/>
</dbReference>
<dbReference type="Pfam" id="PF12710">
    <property type="entry name" value="HAD"/>
    <property type="match status" value="1"/>
</dbReference>
<keyword evidence="2 4" id="KW-0378">Hydrolase</keyword>
<dbReference type="SUPFAM" id="SSF56784">
    <property type="entry name" value="HAD-like"/>
    <property type="match status" value="1"/>
</dbReference>
<dbReference type="InterPro" id="IPR050582">
    <property type="entry name" value="HAD-like_SerB"/>
</dbReference>
<dbReference type="PANTHER" id="PTHR43344">
    <property type="entry name" value="PHOSPHOSERINE PHOSPHATASE"/>
    <property type="match status" value="1"/>
</dbReference>
<dbReference type="NCBIfam" id="TIGR01488">
    <property type="entry name" value="HAD-SF-IB"/>
    <property type="match status" value="1"/>
</dbReference>
<keyword evidence="5" id="KW-1185">Reference proteome</keyword>
<dbReference type="AlphaFoldDB" id="A0A4Q7LCT4"/>
<dbReference type="EMBL" id="SGWV01000011">
    <property type="protein sequence ID" value="RZS52205.1"/>
    <property type="molecule type" value="Genomic_DNA"/>
</dbReference>
<accession>A0A4Q7LCT4</accession>